<dbReference type="Pfam" id="PF05008">
    <property type="entry name" value="V-SNARE"/>
    <property type="match status" value="1"/>
</dbReference>
<dbReference type="GO" id="GO:0006886">
    <property type="term" value="P:intracellular protein transport"/>
    <property type="evidence" value="ECO:0007669"/>
    <property type="project" value="InterPro"/>
</dbReference>
<accession>A0A1G4M9E8</accession>
<keyword evidence="6 10" id="KW-1133">Transmembrane helix</keyword>
<dbReference type="InterPro" id="IPR000727">
    <property type="entry name" value="T_SNARE_dom"/>
</dbReference>
<dbReference type="GO" id="GO:0031201">
    <property type="term" value="C:SNARE complex"/>
    <property type="evidence" value="ECO:0007669"/>
    <property type="project" value="TreeGrafter"/>
</dbReference>
<evidence type="ECO:0000259" key="11">
    <source>
        <dbReference type="SMART" id="SM00397"/>
    </source>
</evidence>
<feature type="domain" description="T-SNARE coiled-coil homology" evidence="11">
    <location>
        <begin position="121"/>
        <end position="188"/>
    </location>
</feature>
<keyword evidence="8 10" id="KW-0472">Membrane</keyword>
<dbReference type="CDD" id="cd15862">
    <property type="entry name" value="SNARE_Vti1"/>
    <property type="match status" value="1"/>
</dbReference>
<evidence type="ECO:0000256" key="9">
    <source>
        <dbReference type="SAM" id="Coils"/>
    </source>
</evidence>
<keyword evidence="7 9" id="KW-0175">Coiled coil</keyword>
<dbReference type="PANTHER" id="PTHR21230">
    <property type="entry name" value="VESICLE TRANSPORT V-SNARE PROTEIN VTI1-RELATED"/>
    <property type="match status" value="1"/>
</dbReference>
<dbReference type="GO" id="GO:0031902">
    <property type="term" value="C:late endosome membrane"/>
    <property type="evidence" value="ECO:0007669"/>
    <property type="project" value="TreeGrafter"/>
</dbReference>
<dbReference type="GO" id="GO:0005484">
    <property type="term" value="F:SNAP receptor activity"/>
    <property type="evidence" value="ECO:0007669"/>
    <property type="project" value="TreeGrafter"/>
</dbReference>
<protein>
    <submittedName>
        <fullName evidence="12">LAFE_0C02784g1_1</fullName>
    </submittedName>
</protein>
<dbReference type="GO" id="GO:0005829">
    <property type="term" value="C:cytosol"/>
    <property type="evidence" value="ECO:0007669"/>
    <property type="project" value="GOC"/>
</dbReference>
<dbReference type="PANTHER" id="PTHR21230:SF26">
    <property type="entry name" value="VESICLE TRANSPORT THROUGH INTERACTION WITH T-SNARES HOMOLOG 1A"/>
    <property type="match status" value="1"/>
</dbReference>
<feature type="coiled-coil region" evidence="9">
    <location>
        <begin position="34"/>
        <end position="61"/>
    </location>
</feature>
<dbReference type="SMART" id="SM00397">
    <property type="entry name" value="t_SNARE"/>
    <property type="match status" value="1"/>
</dbReference>
<dbReference type="GO" id="GO:0012507">
    <property type="term" value="C:ER to Golgi transport vesicle membrane"/>
    <property type="evidence" value="ECO:0007669"/>
    <property type="project" value="TreeGrafter"/>
</dbReference>
<evidence type="ECO:0000256" key="4">
    <source>
        <dbReference type="ARBA" id="ARBA00022692"/>
    </source>
</evidence>
<dbReference type="Proteomes" id="UP000190831">
    <property type="component" value="Chromosome C"/>
</dbReference>
<keyword evidence="5" id="KW-0653">Protein transport</keyword>
<dbReference type="InterPro" id="IPR038407">
    <property type="entry name" value="v-SNARE_N_sf"/>
</dbReference>
<name>A0A1G4M9E8_LACFM</name>
<comment type="subcellular location">
    <subcellularLocation>
        <location evidence="1">Golgi apparatus membrane</location>
        <topology evidence="1">Single-pass type IV membrane protein</topology>
    </subcellularLocation>
</comment>
<dbReference type="GO" id="GO:0006891">
    <property type="term" value="P:intra-Golgi vesicle-mediated transport"/>
    <property type="evidence" value="ECO:0007669"/>
    <property type="project" value="TreeGrafter"/>
</dbReference>
<organism evidence="12 13">
    <name type="scientific">Lachancea fermentati</name>
    <name type="common">Zygosaccharomyces fermentati</name>
    <dbReference type="NCBI Taxonomy" id="4955"/>
    <lineage>
        <taxon>Eukaryota</taxon>
        <taxon>Fungi</taxon>
        <taxon>Dikarya</taxon>
        <taxon>Ascomycota</taxon>
        <taxon>Saccharomycotina</taxon>
        <taxon>Saccharomycetes</taxon>
        <taxon>Saccharomycetales</taxon>
        <taxon>Saccharomycetaceae</taxon>
        <taxon>Lachancea</taxon>
    </lineage>
</organism>
<dbReference type="InterPro" id="IPR007705">
    <property type="entry name" value="Vesicle_trsprt_v-SNARE_N"/>
</dbReference>
<comment type="similarity">
    <text evidence="2">Belongs to the VTI1 family.</text>
</comment>
<dbReference type="AlphaFoldDB" id="A0A1G4M9E8"/>
<dbReference type="SUPFAM" id="SSF58038">
    <property type="entry name" value="SNARE fusion complex"/>
    <property type="match status" value="1"/>
</dbReference>
<feature type="transmembrane region" description="Helical" evidence="10">
    <location>
        <begin position="197"/>
        <end position="216"/>
    </location>
</feature>
<dbReference type="OMA" id="MEYEAND"/>
<sequence length="219" mass="24777">MSSLLSSYESDFKTTLEQARTLLSVAPSQPVSQRNSTLKEIEQQQDELLDLIDQMDIELNNTSLDGSAKASFKAKLRDYKKRVQSDVKLPLQQLVDSRNRDMLFEGAGIPQSGETDEQRQQLLSSHATLSRTGDKLRDATRMAVETEGIGSQIMMDLRSQRETLENARQTLFQADSYVDKSIRTLKTMSRRLVANKFISYAIIAVLILLILLVLFAKFK</sequence>
<proteinExistence type="inferred from homology"/>
<reference evidence="12 13" key="1">
    <citation type="submission" date="2016-03" db="EMBL/GenBank/DDBJ databases">
        <authorList>
            <person name="Devillers H."/>
        </authorList>
    </citation>
    <scope>NUCLEOTIDE SEQUENCE [LARGE SCALE GENOMIC DNA]</scope>
    <source>
        <strain evidence="12">CBS 6772</strain>
    </source>
</reference>
<dbReference type="FunFam" id="1.20.5.110:FF:000002">
    <property type="entry name" value="Vesicle transport through interaction with t-SNAREsB"/>
    <property type="match status" value="1"/>
</dbReference>
<dbReference type="GO" id="GO:0005789">
    <property type="term" value="C:endoplasmic reticulum membrane"/>
    <property type="evidence" value="ECO:0007669"/>
    <property type="project" value="TreeGrafter"/>
</dbReference>
<keyword evidence="4 10" id="KW-0812">Transmembrane</keyword>
<dbReference type="Gene3D" id="1.20.58.400">
    <property type="entry name" value="t-snare proteins"/>
    <property type="match status" value="1"/>
</dbReference>
<evidence type="ECO:0000313" key="12">
    <source>
        <dbReference type="EMBL" id="SCW00374.1"/>
    </source>
</evidence>
<dbReference type="GO" id="GO:0016236">
    <property type="term" value="P:macroautophagy"/>
    <property type="evidence" value="ECO:0007669"/>
    <property type="project" value="TreeGrafter"/>
</dbReference>
<evidence type="ECO:0000256" key="7">
    <source>
        <dbReference type="ARBA" id="ARBA00023054"/>
    </source>
</evidence>
<dbReference type="InterPro" id="IPR010989">
    <property type="entry name" value="SNARE"/>
</dbReference>
<dbReference type="EMBL" id="LT598485">
    <property type="protein sequence ID" value="SCW00374.1"/>
    <property type="molecule type" value="Genomic_DNA"/>
</dbReference>
<keyword evidence="13" id="KW-1185">Reference proteome</keyword>
<dbReference type="GO" id="GO:0048280">
    <property type="term" value="P:vesicle fusion with Golgi apparatus"/>
    <property type="evidence" value="ECO:0007669"/>
    <property type="project" value="TreeGrafter"/>
</dbReference>
<dbReference type="GO" id="GO:0000139">
    <property type="term" value="C:Golgi membrane"/>
    <property type="evidence" value="ECO:0007669"/>
    <property type="project" value="UniProtKB-SubCell"/>
</dbReference>
<evidence type="ECO:0000256" key="2">
    <source>
        <dbReference type="ARBA" id="ARBA00006108"/>
    </source>
</evidence>
<evidence type="ECO:0000256" key="10">
    <source>
        <dbReference type="SAM" id="Phobius"/>
    </source>
</evidence>
<evidence type="ECO:0000256" key="1">
    <source>
        <dbReference type="ARBA" id="ARBA00004409"/>
    </source>
</evidence>
<dbReference type="GO" id="GO:0042147">
    <property type="term" value="P:retrograde transport, endosome to Golgi"/>
    <property type="evidence" value="ECO:0007669"/>
    <property type="project" value="TreeGrafter"/>
</dbReference>
<dbReference type="SUPFAM" id="SSF47661">
    <property type="entry name" value="t-snare proteins"/>
    <property type="match status" value="1"/>
</dbReference>
<evidence type="ECO:0000256" key="3">
    <source>
        <dbReference type="ARBA" id="ARBA00022448"/>
    </source>
</evidence>
<dbReference type="OrthoDB" id="430637at2759"/>
<dbReference type="Gene3D" id="1.20.5.110">
    <property type="match status" value="1"/>
</dbReference>
<dbReference type="GO" id="GO:0000149">
    <property type="term" value="F:SNARE binding"/>
    <property type="evidence" value="ECO:0007669"/>
    <property type="project" value="TreeGrafter"/>
</dbReference>
<gene>
    <name evidence="12" type="ORF">LAFE_0C02784G</name>
</gene>
<dbReference type="STRING" id="4955.A0A1G4M9E8"/>
<dbReference type="GO" id="GO:0006896">
    <property type="term" value="P:Golgi to vacuole transport"/>
    <property type="evidence" value="ECO:0007669"/>
    <property type="project" value="TreeGrafter"/>
</dbReference>
<evidence type="ECO:0000256" key="8">
    <source>
        <dbReference type="ARBA" id="ARBA00023136"/>
    </source>
</evidence>
<evidence type="ECO:0000256" key="6">
    <source>
        <dbReference type="ARBA" id="ARBA00022989"/>
    </source>
</evidence>
<keyword evidence="3" id="KW-0813">Transport</keyword>
<evidence type="ECO:0000256" key="5">
    <source>
        <dbReference type="ARBA" id="ARBA00022927"/>
    </source>
</evidence>
<dbReference type="Pfam" id="PF12352">
    <property type="entry name" value="V-SNARE_C"/>
    <property type="match status" value="1"/>
</dbReference>
<evidence type="ECO:0000313" key="13">
    <source>
        <dbReference type="Proteomes" id="UP000190831"/>
    </source>
</evidence>